<keyword evidence="1" id="KW-0472">Membrane</keyword>
<keyword evidence="1" id="KW-0812">Transmembrane</keyword>
<dbReference type="EMBL" id="EF656365">
    <property type="protein sequence ID" value="ABR12811.1"/>
    <property type="molecule type" value="Genomic_DNA"/>
</dbReference>
<feature type="transmembrane region" description="Helical" evidence="1">
    <location>
        <begin position="122"/>
        <end position="143"/>
    </location>
</feature>
<name>C5G6F4_UREUN</name>
<keyword evidence="1" id="KW-1133">Transmembrane helix</keyword>
<proteinExistence type="predicted"/>
<dbReference type="CTD" id="4541"/>
<sequence>MSLSFTLILSMSLICSLFLATSPLTLGIWVLVLALMIATTMALALSSWFGMITFLIYVGGMMVMFSYFAALSPNQQLNLGPMAKTTMVTLLLLSTTLKLFSPPSLSQFTSTPKLTFMYQPENLSLLIFFGSILFFALIAVVKISRRESGPLRPFK</sequence>
<evidence type="ECO:0000313" key="2">
    <source>
        <dbReference type="EMBL" id="ABR12811.1"/>
    </source>
</evidence>
<dbReference type="GeneID" id="7944400"/>
<keyword evidence="2" id="KW-0496">Mitochondrion</keyword>
<protein>
    <submittedName>
        <fullName evidence="2">NADH dehydrogenase subunit 6</fullName>
    </submittedName>
</protein>
<gene>
    <name evidence="2" type="primary">ND6</name>
</gene>
<dbReference type="RefSeq" id="YP_002929395.1">
    <property type="nucleotide sequence ID" value="NC_012768.1"/>
</dbReference>
<feature type="transmembrane region" description="Helical" evidence="1">
    <location>
        <begin position="82"/>
        <end position="101"/>
    </location>
</feature>
<accession>C5G6F4</accession>
<organism evidence="2">
    <name type="scientific">Urechis unicinctus</name>
    <name type="common">Fat innkeeper worm</name>
    <name type="synonym">Chinese penis fish</name>
    <dbReference type="NCBI Taxonomy" id="6432"/>
    <lineage>
        <taxon>Eukaryota</taxon>
        <taxon>Metazoa</taxon>
        <taxon>Spiralia</taxon>
        <taxon>Lophotrochozoa</taxon>
        <taxon>Annelida</taxon>
        <taxon>Polychaeta</taxon>
        <taxon>Echiura</taxon>
        <taxon>Xenopneusta</taxon>
        <taxon>Urechidae</taxon>
        <taxon>Urechis</taxon>
    </lineage>
</organism>
<evidence type="ECO:0000256" key="1">
    <source>
        <dbReference type="SAM" id="Phobius"/>
    </source>
</evidence>
<reference evidence="2" key="1">
    <citation type="journal article" date="2009" name="Mol. Phylogenet. Evol.">
        <title>Phylogenetic analyses of complete mitochondrial genome of Urechis unicinctus (Echiura) support that echiurans are derived annelids.</title>
        <authorList>
            <person name="Wu Z."/>
            <person name="Shen X."/>
            <person name="Sun M."/>
            <person name="Ren J."/>
            <person name="Wang Y."/>
            <person name="Huang Y."/>
            <person name="Liu B."/>
        </authorList>
    </citation>
    <scope>NUCLEOTIDE SEQUENCE</scope>
</reference>
<dbReference type="AlphaFoldDB" id="C5G6F4"/>
<geneLocation type="mitochondrion" evidence="2"/>
<feature type="transmembrane region" description="Helical" evidence="1">
    <location>
        <begin position="52"/>
        <end position="70"/>
    </location>
</feature>